<dbReference type="PANTHER" id="PTHR31987">
    <property type="entry name" value="GLUTAMINASE A-RELATED"/>
    <property type="match status" value="1"/>
</dbReference>
<organism evidence="4 5">
    <name type="scientific">Fodinicola feengrottensis</name>
    <dbReference type="NCBI Taxonomy" id="435914"/>
    <lineage>
        <taxon>Bacteria</taxon>
        <taxon>Bacillati</taxon>
        <taxon>Actinomycetota</taxon>
        <taxon>Actinomycetes</taxon>
        <taxon>Mycobacteriales</taxon>
        <taxon>Fodinicola</taxon>
    </lineage>
</organism>
<dbReference type="InterPro" id="IPR052743">
    <property type="entry name" value="Glutaminase_GtaA"/>
</dbReference>
<accession>A0ABP4S0T9</accession>
<evidence type="ECO:0000313" key="5">
    <source>
        <dbReference type="Proteomes" id="UP001500618"/>
    </source>
</evidence>
<dbReference type="InterPro" id="IPR032515">
    <property type="entry name" value="DUF4964"/>
</dbReference>
<name>A0ABP4S0T9_9ACTN</name>
<proteinExistence type="predicted"/>
<evidence type="ECO:0000313" key="4">
    <source>
        <dbReference type="EMBL" id="GAA1664034.1"/>
    </source>
</evidence>
<feature type="domain" description="Glutaminase A central" evidence="2">
    <location>
        <begin position="366"/>
        <end position="709"/>
    </location>
</feature>
<dbReference type="InterPro" id="IPR032514">
    <property type="entry name" value="GtaA_central"/>
</dbReference>
<sequence length="713" mass="76621">MGELGRHRKTSGGMSRRNILRAGSIAGLSAAAVPVLGGTAFAQPGRGQNRLSTFEPIRPPATPLAVRSPYLSTWLASDSLPGTWPSFWTGRTTAMTGIVRIDGVPYVFMGAPAVDAAPVSQGMSQISLVTTATRSTFTLTGGGVELVVTFLSPIEPGDLRRQSAPLSYLSMRASSADGKAHAVSVYIDVSAEWAHGDSGTKVGWASASTSGVRSLTVTPSAPSVLAENGDMASWGTVVWSTPERSGLTWQIGEDQVVRAAAVQAGKLAGTTDPNQPRAIGDHWPVLGLNLDFGRVSAATDPFVVSIGHVRQPAMRYLGAPLQPLWTSYWPSWQDMVAAFHTDFVAASGRASTLDNKVTADARAVGGDKYAALCALAVRQAYGGTELVVRDGKPWAFLKEISSDGNVSTVDVTYPGMPIFLYLDPQRLGLLLAPLLDYAENGGWPKDYAEHDLGSHYPDAAGHNDGQEEDMPVEESANMLIMTAGYLARLTAADAKTFAAAHYPILKRWADYLVGNALDPGLQNQTDDFTGWIAHSVNLALKGIVGVGAMSRISTAAQNAADATHYLSTARDYIGQWATMGQDGAHLRLAYDQPNTWSQKYNGYPDQLLGLGLISSTVADHEAAWYLAHRNQYGVPLDLRHSYTKTDWELWTAAWQHRNAAIRDALITDVYNFANTTPNRVPFTDWYDTLSGRQQGFQARPVIGGVFALLTLPR</sequence>
<gene>
    <name evidence="4" type="ORF">GCM10009765_11960</name>
</gene>
<protein>
    <submittedName>
        <fullName evidence="4">DUF5127 domain-containing protein</fullName>
    </submittedName>
</protein>
<dbReference type="InterPro" id="IPR006311">
    <property type="entry name" value="TAT_signal"/>
</dbReference>
<feature type="domain" description="DUF4964" evidence="1">
    <location>
        <begin position="56"/>
        <end position="116"/>
    </location>
</feature>
<dbReference type="Pfam" id="PF17168">
    <property type="entry name" value="DUF5127"/>
    <property type="match status" value="1"/>
</dbReference>
<dbReference type="Pfam" id="PF16335">
    <property type="entry name" value="GtaA_6_Hairpin"/>
    <property type="match status" value="1"/>
</dbReference>
<keyword evidence="5" id="KW-1185">Reference proteome</keyword>
<dbReference type="Proteomes" id="UP001500618">
    <property type="component" value="Unassembled WGS sequence"/>
</dbReference>
<dbReference type="InterPro" id="IPR033433">
    <property type="entry name" value="GtaA_N"/>
</dbReference>
<dbReference type="PANTHER" id="PTHR31987:SF1">
    <property type="entry name" value="GLUTAMINASE A"/>
    <property type="match status" value="1"/>
</dbReference>
<dbReference type="PROSITE" id="PS51318">
    <property type="entry name" value="TAT"/>
    <property type="match status" value="1"/>
</dbReference>
<reference evidence="5" key="1">
    <citation type="journal article" date="2019" name="Int. J. Syst. Evol. Microbiol.">
        <title>The Global Catalogue of Microorganisms (GCM) 10K type strain sequencing project: providing services to taxonomists for standard genome sequencing and annotation.</title>
        <authorList>
            <consortium name="The Broad Institute Genomics Platform"/>
            <consortium name="The Broad Institute Genome Sequencing Center for Infectious Disease"/>
            <person name="Wu L."/>
            <person name="Ma J."/>
        </authorList>
    </citation>
    <scope>NUCLEOTIDE SEQUENCE [LARGE SCALE GENOMIC DNA]</scope>
    <source>
        <strain evidence="5">JCM 14718</strain>
    </source>
</reference>
<comment type="caution">
    <text evidence="4">The sequence shown here is derived from an EMBL/GenBank/DDBJ whole genome shotgun (WGS) entry which is preliminary data.</text>
</comment>
<feature type="domain" description="Glutaminase A N-terminal" evidence="3">
    <location>
        <begin position="133"/>
        <end position="360"/>
    </location>
</feature>
<evidence type="ECO:0000259" key="1">
    <source>
        <dbReference type="Pfam" id="PF16334"/>
    </source>
</evidence>
<dbReference type="Pfam" id="PF16334">
    <property type="entry name" value="DUF4964"/>
    <property type="match status" value="1"/>
</dbReference>
<dbReference type="EMBL" id="BAAANY010000004">
    <property type="protein sequence ID" value="GAA1664034.1"/>
    <property type="molecule type" value="Genomic_DNA"/>
</dbReference>
<evidence type="ECO:0000259" key="3">
    <source>
        <dbReference type="Pfam" id="PF17168"/>
    </source>
</evidence>
<evidence type="ECO:0000259" key="2">
    <source>
        <dbReference type="Pfam" id="PF16335"/>
    </source>
</evidence>